<dbReference type="OrthoDB" id="10626990at2759"/>
<feature type="compositionally biased region" description="Low complexity" evidence="1">
    <location>
        <begin position="954"/>
        <end position="965"/>
    </location>
</feature>
<feature type="compositionally biased region" description="Pro residues" evidence="1">
    <location>
        <begin position="155"/>
        <end position="164"/>
    </location>
</feature>
<evidence type="ECO:0000313" key="3">
    <source>
        <dbReference type="Proteomes" id="UP000193719"/>
    </source>
</evidence>
<feature type="region of interest" description="Disordered" evidence="1">
    <location>
        <begin position="146"/>
        <end position="167"/>
    </location>
</feature>
<feature type="compositionally biased region" description="Polar residues" evidence="1">
    <location>
        <begin position="849"/>
        <end position="865"/>
    </location>
</feature>
<feature type="compositionally biased region" description="Acidic residues" evidence="1">
    <location>
        <begin position="348"/>
        <end position="386"/>
    </location>
</feature>
<feature type="compositionally biased region" description="Polar residues" evidence="1">
    <location>
        <begin position="1045"/>
        <end position="1068"/>
    </location>
</feature>
<feature type="region of interest" description="Disordered" evidence="1">
    <location>
        <begin position="849"/>
        <end position="890"/>
    </location>
</feature>
<accession>A0A1Y1VLS9</accession>
<keyword evidence="3" id="KW-1185">Reference proteome</keyword>
<reference evidence="2 3" key="1">
    <citation type="submission" date="2016-08" db="EMBL/GenBank/DDBJ databases">
        <title>Genomes of anaerobic fungi encode conserved fungal cellulosomes for biomass hydrolysis.</title>
        <authorList>
            <consortium name="DOE Joint Genome Institute"/>
            <person name="Haitjema C.H."/>
            <person name="Gilmore S.P."/>
            <person name="Henske J.K."/>
            <person name="Solomon K.V."/>
            <person name="De Groot R."/>
            <person name="Kuo A."/>
            <person name="Mondo S.J."/>
            <person name="Salamov A.A."/>
            <person name="Labutti K."/>
            <person name="Zhao Z."/>
            <person name="Chiniquy J."/>
            <person name="Barry K."/>
            <person name="Brewer H.M."/>
            <person name="Purvine S.O."/>
            <person name="Wright A.T."/>
            <person name="Boxma B."/>
            <person name="Van Alen T."/>
            <person name="Hackstein J.H."/>
            <person name="Baker S.E."/>
            <person name="Grigoriev I.V."/>
            <person name="O'Malley M.A."/>
        </authorList>
    </citation>
    <scope>NUCLEOTIDE SEQUENCE [LARGE SCALE GENOMIC DNA]</scope>
    <source>
        <strain evidence="3">finn</strain>
    </source>
</reference>
<proteinExistence type="predicted"/>
<feature type="compositionally biased region" description="Low complexity" evidence="1">
    <location>
        <begin position="1089"/>
        <end position="1114"/>
    </location>
</feature>
<feature type="region of interest" description="Disordered" evidence="1">
    <location>
        <begin position="343"/>
        <end position="386"/>
    </location>
</feature>
<evidence type="ECO:0000256" key="1">
    <source>
        <dbReference type="SAM" id="MobiDB-lite"/>
    </source>
</evidence>
<dbReference type="EMBL" id="MCFH01000003">
    <property type="protein sequence ID" value="ORX59086.1"/>
    <property type="molecule type" value="Genomic_DNA"/>
</dbReference>
<organism evidence="2 3">
    <name type="scientific">Piromyces finnis</name>
    <dbReference type="NCBI Taxonomy" id="1754191"/>
    <lineage>
        <taxon>Eukaryota</taxon>
        <taxon>Fungi</taxon>
        <taxon>Fungi incertae sedis</taxon>
        <taxon>Chytridiomycota</taxon>
        <taxon>Chytridiomycota incertae sedis</taxon>
        <taxon>Neocallimastigomycetes</taxon>
        <taxon>Neocallimastigales</taxon>
        <taxon>Neocallimastigaceae</taxon>
        <taxon>Piromyces</taxon>
    </lineage>
</organism>
<dbReference type="STRING" id="1754191.A0A1Y1VLS9"/>
<protein>
    <submittedName>
        <fullName evidence="2">Uncharacterized protein</fullName>
    </submittedName>
</protein>
<evidence type="ECO:0000313" key="2">
    <source>
        <dbReference type="EMBL" id="ORX59086.1"/>
    </source>
</evidence>
<comment type="caution">
    <text evidence="2">The sequence shown here is derived from an EMBL/GenBank/DDBJ whole genome shotgun (WGS) entry which is preliminary data.</text>
</comment>
<feature type="region of interest" description="Disordered" evidence="1">
    <location>
        <begin position="954"/>
        <end position="977"/>
    </location>
</feature>
<reference evidence="2 3" key="2">
    <citation type="submission" date="2016-08" db="EMBL/GenBank/DDBJ databases">
        <title>Pervasive Adenine N6-methylation of Active Genes in Fungi.</title>
        <authorList>
            <consortium name="DOE Joint Genome Institute"/>
            <person name="Mondo S.J."/>
            <person name="Dannebaum R.O."/>
            <person name="Kuo R.C."/>
            <person name="Labutti K."/>
            <person name="Haridas S."/>
            <person name="Kuo A."/>
            <person name="Salamov A."/>
            <person name="Ahrendt S.R."/>
            <person name="Lipzen A."/>
            <person name="Sullivan W."/>
            <person name="Andreopoulos W.B."/>
            <person name="Clum A."/>
            <person name="Lindquist E."/>
            <person name="Daum C."/>
            <person name="Ramamoorthy G.K."/>
            <person name="Gryganskyi A."/>
            <person name="Culley D."/>
            <person name="Magnuson J.K."/>
            <person name="James T.Y."/>
            <person name="O'Malley M.A."/>
            <person name="Stajich J.E."/>
            <person name="Spatafora J.W."/>
            <person name="Visel A."/>
            <person name="Grigoriev I.V."/>
        </authorList>
    </citation>
    <scope>NUCLEOTIDE SEQUENCE [LARGE SCALE GENOMIC DNA]</scope>
    <source>
        <strain evidence="3">finn</strain>
    </source>
</reference>
<sequence length="1501" mass="168934">MSLLSTSGYENKNQPPVSFIFNENSKEGKRSVVTTINGNEIIMDSNAQNISNYKVPGSYYVKPQSQDNIHNVVQNLEKKADHMNREQHMKILNSLNQKIKRSTSYSDLLKKKNKNRKEKTKTWCVVNSNEIDKRNDENRNHELNEVELKNEQEPPVVPPPPPPVDNYNIKRKEEKTTIDKNNKELNSNSVANMNSINIDMNGYYNSNYINMGNNDGYNSIYNNLINNMYSIPSNHYDINNYKPSIPNIIIPTTMDDLEEENLNSSRIFDINTSIVRSQPPSPSNINNLLFSPIAPISIAPLIPEKIIPSEETKIDNNLMLAPDTPYQLNFANTSDLIIFSPLSNTKDEEVEEEEKSSEDTDDSSQNDSSEDDSSYDSSDDDDDDDSYYELINKSELNRRIINNIITDEMIINEVLAEEEKMNQDNLIIDNLIKEIKLEIPSNEGGDENKDILDTKNEEEEMVESKKEGALKEEPVEVVDQKLDDNNKLNIPIKPEIKITFDNKEYSPVIIENKSDSNNKSQELFVETSFLQYTDKKGRPFSLDLSACLADHLQTFSNSNDKRSSYSINISINIEKKDSSISHIDISTPNGIDKSIEEIKEGPSIIDNTYQNDFISENDEDEEEVRVIDASDIIDNIAIEKTEGIKVNRVSVIEPVENEKSYTVEIYNQSELYDDVKMDNEKRKNKENLLQIAENEDSQDVTETVATIGLENEESKDYQESVEAVANYDPYEIDPALISTRRSSLDIRNYIYRYNSNGKLIKKSDNENETSELNDKDIDFETIITKRKSSLKSKHMRSYSAQITKGSYMNNINGQMDEKSISSLPQKEAIVNRVRSRSVTPLPSNCSIVSVGSRGSDNHSNSSTLRKYSDPGRRVKPFSRNSSMNINSNPIQPEMMNVNGSRSLSQINVLPQSNKILMGNKPQTRSRGYSSPSMAPPYYRINMMPPTQDTNINNNNNRSSSSMNTNKTKRTSVCLKKSTHRRNRSLKNLFSIFSSSDKKNRKMASDSCLNDKISSNMEIYKTPSRISMRPIFEQTVADENYKKVSSSITNKSPNVIPSKTPVMQPSSTPIMKASKTPILKSPSMKPSNTPVMKSPSMKPPSMKSPSLKPPSVKSSNIKTPNMKPQNRYSIATSSPAQSQYTRGTEMVNQSTSILKSRNSVIVADPSVHVNAGSMNPNPGSNRYSIANNNPNATINKNSIITANTNVNSIPQKPIIKMNSKNSISITTTKPAIKNKKRLSAMVASPSEPMVPNVSNNRNSIAISSINAIRNKESINENKFIQNNEKPDNNNDITVTSVASNNVNTTVNSAFNSFINSTSSNKIANTTNNTIVNTSNNTISSNEMKGKTQYNASSMKLLSSIMPNNFMSPLTPYNYTPYTPYFTPFLSYDNTCAHFEDVIPPQCEENNPIIPPSMTTSKLSTSFSNTSSYPIISKNIRPIHRKNSTSLNEALAVETRNIAILREINRNGSRTISKRSSTKRSSIINNEKVKSSKKRKSLFSRIF</sequence>
<name>A0A1Y1VLS9_9FUNG</name>
<feature type="compositionally biased region" description="Polar residues" evidence="1">
    <location>
        <begin position="1115"/>
        <end position="1143"/>
    </location>
</feature>
<dbReference type="Proteomes" id="UP000193719">
    <property type="component" value="Unassembled WGS sequence"/>
</dbReference>
<feature type="region of interest" description="Disordered" evidence="1">
    <location>
        <begin position="1045"/>
        <end position="1143"/>
    </location>
</feature>
<feature type="compositionally biased region" description="Polar residues" evidence="1">
    <location>
        <begin position="878"/>
        <end position="890"/>
    </location>
</feature>
<gene>
    <name evidence="2" type="ORF">BCR36DRAFT_87706</name>
</gene>